<dbReference type="Proteomes" id="UP000702209">
    <property type="component" value="Unassembled WGS sequence"/>
</dbReference>
<dbReference type="RefSeq" id="WP_195131820.1">
    <property type="nucleotide sequence ID" value="NZ_JADLQX010000019.1"/>
</dbReference>
<proteinExistence type="predicted"/>
<organism evidence="2 3">
    <name type="scientific">Nocardia amamiensis</name>
    <dbReference type="NCBI Taxonomy" id="404578"/>
    <lineage>
        <taxon>Bacteria</taxon>
        <taxon>Bacillati</taxon>
        <taxon>Actinomycetota</taxon>
        <taxon>Actinomycetes</taxon>
        <taxon>Mycobacteriales</taxon>
        <taxon>Nocardiaceae</taxon>
        <taxon>Nocardia</taxon>
    </lineage>
</organism>
<gene>
    <name evidence="2" type="ORF">IU459_23980</name>
</gene>
<feature type="region of interest" description="Disordered" evidence="1">
    <location>
        <begin position="163"/>
        <end position="185"/>
    </location>
</feature>
<name>A0ABS0CVF0_9NOCA</name>
<accession>A0ABS0CVF0</accession>
<reference evidence="2 3" key="1">
    <citation type="submission" date="2020-10" db="EMBL/GenBank/DDBJ databases">
        <title>Identification of Nocardia species via Next-generation sequencing and recognition of intraspecies genetic diversity.</title>
        <authorList>
            <person name="Li P."/>
            <person name="Li P."/>
            <person name="Lu B."/>
        </authorList>
    </citation>
    <scope>NUCLEOTIDE SEQUENCE [LARGE SCALE GENOMIC DNA]</scope>
    <source>
        <strain evidence="2 3">BJ06-0157</strain>
    </source>
</reference>
<evidence type="ECO:0000313" key="2">
    <source>
        <dbReference type="EMBL" id="MBF6300580.1"/>
    </source>
</evidence>
<sequence>MSKIRGLRQATACNHKRTATARTLTLLAAAVVAAGGLSLGAGTAEAQGAACLWAGGAYGQGSTVVAGGWNFFCGTDGRGAPYWHTSSWHRGDARRGSTVPNPGAYTNPAGLFSAGARQFGTDYNDYCVGNQLIEGSEDVYQVVADGRGALYWKAAGPIDQWAFDPGTGPRPSWRSSGSCHDGSLI</sequence>
<dbReference type="EMBL" id="JADLQX010000019">
    <property type="protein sequence ID" value="MBF6300580.1"/>
    <property type="molecule type" value="Genomic_DNA"/>
</dbReference>
<evidence type="ECO:0000313" key="3">
    <source>
        <dbReference type="Proteomes" id="UP000702209"/>
    </source>
</evidence>
<comment type="caution">
    <text evidence="2">The sequence shown here is derived from an EMBL/GenBank/DDBJ whole genome shotgun (WGS) entry which is preliminary data.</text>
</comment>
<evidence type="ECO:0000256" key="1">
    <source>
        <dbReference type="SAM" id="MobiDB-lite"/>
    </source>
</evidence>
<keyword evidence="3" id="KW-1185">Reference proteome</keyword>
<protein>
    <submittedName>
        <fullName evidence="2">Uncharacterized protein</fullName>
    </submittedName>
</protein>